<dbReference type="InterPro" id="IPR036388">
    <property type="entry name" value="WH-like_DNA-bd_sf"/>
</dbReference>
<keyword evidence="6" id="KW-1185">Reference proteome</keyword>
<reference evidence="5" key="3">
    <citation type="submission" date="2025-09" db="UniProtKB">
        <authorList>
            <consortium name="Ensembl"/>
        </authorList>
    </citation>
    <scope>IDENTIFICATION</scope>
</reference>
<dbReference type="eggNOG" id="KOG3344">
    <property type="taxonomic scope" value="Eukaryota"/>
</dbReference>
<accession>H3AS61</accession>
<dbReference type="HOGENOM" id="CLU_089349_3_1_1"/>
<reference evidence="6" key="1">
    <citation type="submission" date="2011-08" db="EMBL/GenBank/DDBJ databases">
        <title>The draft genome of Latimeria chalumnae.</title>
        <authorList>
            <person name="Di Palma F."/>
            <person name="Alfoldi J."/>
            <person name="Johnson J."/>
            <person name="Berlin A."/>
            <person name="Gnerre S."/>
            <person name="Jaffe D."/>
            <person name="MacCallum I."/>
            <person name="Young S."/>
            <person name="Walker B.J."/>
            <person name="Lander E."/>
            <person name="Lindblad-Toh K."/>
        </authorList>
    </citation>
    <scope>NUCLEOTIDE SEQUENCE [LARGE SCALE GENOMIC DNA]</scope>
    <source>
        <strain evidence="6">Wild caught</strain>
    </source>
</reference>
<dbReference type="Ensembl" id="ENSLACT00000012575.1">
    <property type="protein sequence ID" value="ENSLACP00000012482.1"/>
    <property type="gene ID" value="ENSLACG00000010998.1"/>
</dbReference>
<dbReference type="InParanoid" id="H3AS61"/>
<evidence type="ECO:0000259" key="4">
    <source>
        <dbReference type="Pfam" id="PF03501"/>
    </source>
</evidence>
<dbReference type="GeneTree" id="ENSGT00940000166022"/>
<dbReference type="GO" id="GO:0003735">
    <property type="term" value="F:structural constituent of ribosome"/>
    <property type="evidence" value="ECO:0007669"/>
    <property type="project" value="TreeGrafter"/>
</dbReference>
<dbReference type="FunFam" id="1.10.10.10:FF:000388">
    <property type="entry name" value="plectin isoform X1"/>
    <property type="match status" value="1"/>
</dbReference>
<dbReference type="PANTHER" id="PTHR12146">
    <property type="entry name" value="40S RIBOSOMAL PROTEIN S10"/>
    <property type="match status" value="1"/>
</dbReference>
<sequence length="174" mass="19521">MLMPLEQLRAIYEVLFRDGVLVAKKDERPQSLHPEIQGVTNLRVMRAMASLKSRGFVRETFAWRHYYWYLSNEGVAFLREYLHLPPEIVPASLQRVRRPAVIAPRPAPRGRGIQTVRAPATYAPKRPAGGEGWGSTLDRQAYRKKEEAEEVVQRVAAVGVAKPAPGPAPSEGLQ</sequence>
<dbReference type="PANTHER" id="PTHR12146:SF25">
    <property type="entry name" value="PLECTIN_ES10 N-TERMINAL DOMAIN-CONTAINING PROTEIN"/>
    <property type="match status" value="1"/>
</dbReference>
<organism evidence="5 6">
    <name type="scientific">Latimeria chalumnae</name>
    <name type="common">Coelacanth</name>
    <dbReference type="NCBI Taxonomy" id="7897"/>
    <lineage>
        <taxon>Eukaryota</taxon>
        <taxon>Metazoa</taxon>
        <taxon>Chordata</taxon>
        <taxon>Craniata</taxon>
        <taxon>Vertebrata</taxon>
        <taxon>Euteleostomi</taxon>
        <taxon>Coelacanthiformes</taxon>
        <taxon>Coelacanthidae</taxon>
        <taxon>Latimeria</taxon>
    </lineage>
</organism>
<name>H3AS61_LATCH</name>
<dbReference type="GO" id="GO:0003723">
    <property type="term" value="F:RNA binding"/>
    <property type="evidence" value="ECO:0007669"/>
    <property type="project" value="TreeGrafter"/>
</dbReference>
<evidence type="ECO:0000256" key="3">
    <source>
        <dbReference type="ARBA" id="ARBA00023274"/>
    </source>
</evidence>
<evidence type="ECO:0000313" key="5">
    <source>
        <dbReference type="Ensembl" id="ENSLACP00000012482.1"/>
    </source>
</evidence>
<dbReference type="Gene3D" id="1.10.10.10">
    <property type="entry name" value="Winged helix-like DNA-binding domain superfamily/Winged helix DNA-binding domain"/>
    <property type="match status" value="1"/>
</dbReference>
<evidence type="ECO:0000256" key="1">
    <source>
        <dbReference type="ARBA" id="ARBA00007278"/>
    </source>
</evidence>
<dbReference type="InterPro" id="IPR005326">
    <property type="entry name" value="Plectin_eS10_N"/>
</dbReference>
<keyword evidence="3" id="KW-0687">Ribonucleoprotein</keyword>
<dbReference type="Pfam" id="PF03501">
    <property type="entry name" value="S10_plectin"/>
    <property type="match status" value="1"/>
</dbReference>
<dbReference type="Bgee" id="ENSLACG00000010998">
    <property type="expression patterns" value="Expressed in pelvic fin and 3 other cell types or tissues"/>
</dbReference>
<protein>
    <recommendedName>
        <fullName evidence="4">Plectin/eS10 N-terminal domain-containing protein</fullName>
    </recommendedName>
</protein>
<evidence type="ECO:0000256" key="2">
    <source>
        <dbReference type="ARBA" id="ARBA00022980"/>
    </source>
</evidence>
<dbReference type="AlphaFoldDB" id="H3AS61"/>
<proteinExistence type="inferred from homology"/>
<dbReference type="Proteomes" id="UP000008672">
    <property type="component" value="Unassembled WGS sequence"/>
</dbReference>
<dbReference type="InterPro" id="IPR037447">
    <property type="entry name" value="Ribosomal_eS10"/>
</dbReference>
<dbReference type="STRING" id="7897.ENSLACP00000012482"/>
<dbReference type="EMBL" id="AFYH01117671">
    <property type="status" value="NOT_ANNOTATED_CDS"/>
    <property type="molecule type" value="Genomic_DNA"/>
</dbReference>
<keyword evidence="2" id="KW-0689">Ribosomal protein</keyword>
<dbReference type="OMA" id="PRQRCEG"/>
<evidence type="ECO:0000313" key="6">
    <source>
        <dbReference type="Proteomes" id="UP000008672"/>
    </source>
</evidence>
<feature type="domain" description="Plectin/eS10 N-terminal" evidence="4">
    <location>
        <begin position="3"/>
        <end position="95"/>
    </location>
</feature>
<reference evidence="5" key="2">
    <citation type="submission" date="2025-08" db="UniProtKB">
        <authorList>
            <consortium name="Ensembl"/>
        </authorList>
    </citation>
    <scope>IDENTIFICATION</scope>
</reference>
<dbReference type="GO" id="GO:0022627">
    <property type="term" value="C:cytosolic small ribosomal subunit"/>
    <property type="evidence" value="ECO:0007669"/>
    <property type="project" value="TreeGrafter"/>
</dbReference>
<comment type="similarity">
    <text evidence="1">Belongs to the eukaryotic ribosomal protein eS10 family.</text>
</comment>